<organism evidence="4 5">
    <name type="scientific">Thauera aminoaromatica</name>
    <dbReference type="NCBI Taxonomy" id="164330"/>
    <lineage>
        <taxon>Bacteria</taxon>
        <taxon>Pseudomonadati</taxon>
        <taxon>Pseudomonadota</taxon>
        <taxon>Betaproteobacteria</taxon>
        <taxon>Rhodocyclales</taxon>
        <taxon>Zoogloeaceae</taxon>
        <taxon>Thauera</taxon>
    </lineage>
</organism>
<dbReference type="InterPro" id="IPR000182">
    <property type="entry name" value="GNAT_dom"/>
</dbReference>
<keyword evidence="1 4" id="KW-0808">Transferase</keyword>
<accession>A0A5C7SJV8</accession>
<dbReference type="Proteomes" id="UP000321192">
    <property type="component" value="Unassembled WGS sequence"/>
</dbReference>
<feature type="domain" description="N-acetyltransferase" evidence="3">
    <location>
        <begin position="6"/>
        <end position="143"/>
    </location>
</feature>
<evidence type="ECO:0000256" key="2">
    <source>
        <dbReference type="ARBA" id="ARBA00023315"/>
    </source>
</evidence>
<comment type="caution">
    <text evidence="4">The sequence shown here is derived from an EMBL/GenBank/DDBJ whole genome shotgun (WGS) entry which is preliminary data.</text>
</comment>
<reference evidence="4 5" key="1">
    <citation type="submission" date="2018-09" db="EMBL/GenBank/DDBJ databases">
        <title>Metagenome Assembled Genomes from an Advanced Water Purification Facility.</title>
        <authorList>
            <person name="Stamps B.W."/>
            <person name="Spear J.R."/>
        </authorList>
    </citation>
    <scope>NUCLEOTIDE SEQUENCE [LARGE SCALE GENOMIC DNA]</scope>
    <source>
        <strain evidence="4">Bin_27_1</strain>
    </source>
</reference>
<dbReference type="Gene3D" id="3.40.630.30">
    <property type="match status" value="1"/>
</dbReference>
<dbReference type="Pfam" id="PF13673">
    <property type="entry name" value="Acetyltransf_10"/>
    <property type="match status" value="1"/>
</dbReference>
<dbReference type="EMBL" id="SSFD01000191">
    <property type="protein sequence ID" value="TXH84030.1"/>
    <property type="molecule type" value="Genomic_DNA"/>
</dbReference>
<dbReference type="InterPro" id="IPR016181">
    <property type="entry name" value="Acyl_CoA_acyltransferase"/>
</dbReference>
<sequence length="148" mass="15749">MSAPAVVLRLGSWAELGAEAGPIRFEVFVEEQKVPAEMELDEFDALSCHVLALADGQPVGTGRLLPDGHIGRMAVLAGWRGCGVGAALLQALIDEAGRRGVARLVLSAQTHALGFYARFGFVPEGEVYEEAGLPHQVMTRVGSGYPHR</sequence>
<gene>
    <name evidence="4" type="ORF">E6Q80_12355</name>
</gene>
<dbReference type="CDD" id="cd04301">
    <property type="entry name" value="NAT_SF"/>
    <property type="match status" value="1"/>
</dbReference>
<evidence type="ECO:0000313" key="5">
    <source>
        <dbReference type="Proteomes" id="UP000321192"/>
    </source>
</evidence>
<dbReference type="RefSeq" id="WP_276658962.1">
    <property type="nucleotide sequence ID" value="NZ_SSFD01000191.1"/>
</dbReference>
<dbReference type="InterPro" id="IPR050832">
    <property type="entry name" value="Bact_Acetyltransf"/>
</dbReference>
<dbReference type="PROSITE" id="PS51186">
    <property type="entry name" value="GNAT"/>
    <property type="match status" value="1"/>
</dbReference>
<protein>
    <submittedName>
        <fullName evidence="4">GNAT family N-acetyltransferase</fullName>
    </submittedName>
</protein>
<keyword evidence="2" id="KW-0012">Acyltransferase</keyword>
<dbReference type="AlphaFoldDB" id="A0A5C7SJV8"/>
<dbReference type="PANTHER" id="PTHR43877">
    <property type="entry name" value="AMINOALKYLPHOSPHONATE N-ACETYLTRANSFERASE-RELATED-RELATED"/>
    <property type="match status" value="1"/>
</dbReference>
<evidence type="ECO:0000313" key="4">
    <source>
        <dbReference type="EMBL" id="TXH84030.1"/>
    </source>
</evidence>
<evidence type="ECO:0000256" key="1">
    <source>
        <dbReference type="ARBA" id="ARBA00022679"/>
    </source>
</evidence>
<proteinExistence type="predicted"/>
<dbReference type="SUPFAM" id="SSF55729">
    <property type="entry name" value="Acyl-CoA N-acyltransferases (Nat)"/>
    <property type="match status" value="1"/>
</dbReference>
<dbReference type="GO" id="GO:0016747">
    <property type="term" value="F:acyltransferase activity, transferring groups other than amino-acyl groups"/>
    <property type="evidence" value="ECO:0007669"/>
    <property type="project" value="InterPro"/>
</dbReference>
<name>A0A5C7SJV8_THASP</name>
<dbReference type="PANTHER" id="PTHR43877:SF1">
    <property type="entry name" value="ACETYLTRANSFERASE"/>
    <property type="match status" value="1"/>
</dbReference>
<evidence type="ECO:0000259" key="3">
    <source>
        <dbReference type="PROSITE" id="PS51186"/>
    </source>
</evidence>